<reference evidence="3" key="1">
    <citation type="submission" date="2014-12" db="EMBL/GenBank/DDBJ databases">
        <title>Genome Sequence of Valsa Canker Pathogens Uncovers a Specific Adaption of Colonization on Woody Bark.</title>
        <authorList>
            <person name="Yin Z."/>
            <person name="Liu H."/>
            <person name="Gao X."/>
            <person name="Li Z."/>
            <person name="Song N."/>
            <person name="Ke X."/>
            <person name="Dai Q."/>
            <person name="Wu Y."/>
            <person name="Sun Y."/>
            <person name="Xu J.-R."/>
            <person name="Kang Z.K."/>
            <person name="Wang L."/>
            <person name="Huang L."/>
        </authorList>
    </citation>
    <scope>NUCLEOTIDE SEQUENCE [LARGE SCALE GENOMIC DNA]</scope>
    <source>
        <strain evidence="3">SXYL134</strain>
    </source>
</reference>
<name>A0A194VBV4_CYTMA</name>
<dbReference type="EMBL" id="KN714777">
    <property type="protein sequence ID" value="KUI61475.1"/>
    <property type="molecule type" value="Genomic_DNA"/>
</dbReference>
<dbReference type="Proteomes" id="UP000078576">
    <property type="component" value="Unassembled WGS sequence"/>
</dbReference>
<keyword evidence="3" id="KW-1185">Reference proteome</keyword>
<proteinExistence type="predicted"/>
<accession>A0A194VBV4</accession>
<gene>
    <name evidence="2" type="ORF">VP1G_11254</name>
</gene>
<dbReference type="AlphaFoldDB" id="A0A194VBV4"/>
<evidence type="ECO:0000313" key="2">
    <source>
        <dbReference type="EMBL" id="KUI61475.1"/>
    </source>
</evidence>
<evidence type="ECO:0000313" key="3">
    <source>
        <dbReference type="Proteomes" id="UP000078576"/>
    </source>
</evidence>
<feature type="region of interest" description="Disordered" evidence="1">
    <location>
        <begin position="108"/>
        <end position="142"/>
    </location>
</feature>
<organism evidence="2 3">
    <name type="scientific">Cytospora mali</name>
    <name type="common">Apple Valsa canker fungus</name>
    <name type="synonym">Valsa mali</name>
    <dbReference type="NCBI Taxonomy" id="578113"/>
    <lineage>
        <taxon>Eukaryota</taxon>
        <taxon>Fungi</taxon>
        <taxon>Dikarya</taxon>
        <taxon>Ascomycota</taxon>
        <taxon>Pezizomycotina</taxon>
        <taxon>Sordariomycetes</taxon>
        <taxon>Sordariomycetidae</taxon>
        <taxon>Diaporthales</taxon>
        <taxon>Cytosporaceae</taxon>
        <taxon>Cytospora</taxon>
    </lineage>
</organism>
<protein>
    <submittedName>
        <fullName evidence="2">Uncharacterized protein</fullName>
    </submittedName>
</protein>
<evidence type="ECO:0000256" key="1">
    <source>
        <dbReference type="SAM" id="MobiDB-lite"/>
    </source>
</evidence>
<sequence length="176" mass="19727">MGFDRNINIEFPPELSASEFHQYIRSQLYHRNSNCSVVEGSKVKLNLPRSVKGVQATRRAGITFIFNDFPSADDWRKASALWQLTDKDTELYLPVELTTKTFENCVSKGKQAPTTEHAEPPKAKAPPVGGSEPRKDEVRVLPGRNVVVRRMSGNVVRTCKRANGSTPRRSLFKRGG</sequence>